<name>A0A7W7H7I1_9ACTN</name>
<evidence type="ECO:0008006" key="3">
    <source>
        <dbReference type="Google" id="ProtNLM"/>
    </source>
</evidence>
<keyword evidence="2" id="KW-1185">Reference proteome</keyword>
<proteinExistence type="predicted"/>
<dbReference type="Proteomes" id="UP000546162">
    <property type="component" value="Unassembled WGS sequence"/>
</dbReference>
<protein>
    <recommendedName>
        <fullName evidence="3">Heme peroxidase</fullName>
    </recommendedName>
</protein>
<sequence length="232" mass="25284">MVDRKIVDALVELNPQPRGARWASLTYCILDAVWSIGARYDTVVVPLVRRVASRAGDENPLAPGGPDPLPVPTFRTAYPEVADLEAVTNKQRTSPTGGILKADAVLRHARVFADHGVYELATAATLAVDDPATWSRLDAALAAVPGDGQSRIRRGYLWMLTGDDHVVKPDRMVLRWLARHGADVSADEARVLLAELARIVAEILGRPVTPWMIDHAIWLDERNRPGEPGAGL</sequence>
<comment type="caution">
    <text evidence="1">The sequence shown here is derived from an EMBL/GenBank/DDBJ whole genome shotgun (WGS) entry which is preliminary data.</text>
</comment>
<accession>A0A7W7H7I1</accession>
<gene>
    <name evidence="1" type="ORF">BJY16_008865</name>
</gene>
<evidence type="ECO:0000313" key="1">
    <source>
        <dbReference type="EMBL" id="MBB4745406.1"/>
    </source>
</evidence>
<organism evidence="1 2">
    <name type="scientific">Actinoplanes octamycinicus</name>
    <dbReference type="NCBI Taxonomy" id="135948"/>
    <lineage>
        <taxon>Bacteria</taxon>
        <taxon>Bacillati</taxon>
        <taxon>Actinomycetota</taxon>
        <taxon>Actinomycetes</taxon>
        <taxon>Micromonosporales</taxon>
        <taxon>Micromonosporaceae</taxon>
        <taxon>Actinoplanes</taxon>
    </lineage>
</organism>
<evidence type="ECO:0000313" key="2">
    <source>
        <dbReference type="Proteomes" id="UP000546162"/>
    </source>
</evidence>
<dbReference type="EMBL" id="JACHNB010000001">
    <property type="protein sequence ID" value="MBB4745406.1"/>
    <property type="molecule type" value="Genomic_DNA"/>
</dbReference>
<reference evidence="1 2" key="1">
    <citation type="submission" date="2020-08" db="EMBL/GenBank/DDBJ databases">
        <title>Sequencing the genomes of 1000 actinobacteria strains.</title>
        <authorList>
            <person name="Klenk H.-P."/>
        </authorList>
    </citation>
    <scope>NUCLEOTIDE SEQUENCE [LARGE SCALE GENOMIC DNA]</scope>
    <source>
        <strain evidence="1 2">DSM 45809</strain>
    </source>
</reference>
<dbReference type="AlphaFoldDB" id="A0A7W7H7I1"/>
<dbReference type="RefSeq" id="WP_203758858.1">
    <property type="nucleotide sequence ID" value="NZ_BAABFG010000005.1"/>
</dbReference>